<dbReference type="RefSeq" id="WP_323281289.1">
    <property type="nucleotide sequence ID" value="NZ_JAYGGQ010000030.1"/>
</dbReference>
<comment type="subcellular location">
    <subcellularLocation>
        <location evidence="1">Cell membrane</location>
        <topology evidence="1">Multi-pass membrane protein</topology>
    </subcellularLocation>
</comment>
<accession>A0ABU5TD14</accession>
<keyword evidence="5 6" id="KW-0472">Membrane</keyword>
<dbReference type="Proteomes" id="UP001304769">
    <property type="component" value="Unassembled WGS sequence"/>
</dbReference>
<evidence type="ECO:0000256" key="4">
    <source>
        <dbReference type="ARBA" id="ARBA00022989"/>
    </source>
</evidence>
<keyword evidence="2" id="KW-1003">Cell membrane</keyword>
<dbReference type="PANTHER" id="PTHR30086">
    <property type="entry name" value="ARGININE EXPORTER PROTEIN ARGO"/>
    <property type="match status" value="1"/>
</dbReference>
<feature type="transmembrane region" description="Helical" evidence="6">
    <location>
        <begin position="6"/>
        <end position="26"/>
    </location>
</feature>
<organism evidence="7 8">
    <name type="scientific">Sinomonas terricola</name>
    <dbReference type="NCBI Taxonomy" id="3110330"/>
    <lineage>
        <taxon>Bacteria</taxon>
        <taxon>Bacillati</taxon>
        <taxon>Actinomycetota</taxon>
        <taxon>Actinomycetes</taxon>
        <taxon>Micrococcales</taxon>
        <taxon>Micrococcaceae</taxon>
        <taxon>Sinomonas</taxon>
    </lineage>
</organism>
<dbReference type="InterPro" id="IPR001123">
    <property type="entry name" value="LeuE-type"/>
</dbReference>
<proteinExistence type="predicted"/>
<keyword evidence="3 6" id="KW-0812">Transmembrane</keyword>
<protein>
    <submittedName>
        <fullName evidence="7">LysE family transporter</fullName>
    </submittedName>
</protein>
<sequence length="200" mass="20395">MTPFLAGLGAGLGLIVAIGAQNAFVLRQGIRREWILPVVAVCVASDVALIFAGVGGIGGAVQGAPGLLAVIRWAGAAFLVAYGIFAARRALRPSALVAATGQMGGTVWSAALTALALTWFNPHVYLDTLVLLGSLANAQGEGRWLFGLGAAAGSALWFPTIGFGARGLRSFFARPASWRVLDGCVAALMMTLAVMLAAGT</sequence>
<feature type="transmembrane region" description="Helical" evidence="6">
    <location>
        <begin position="144"/>
        <end position="168"/>
    </location>
</feature>
<comment type="caution">
    <text evidence="7">The sequence shown here is derived from an EMBL/GenBank/DDBJ whole genome shotgun (WGS) entry which is preliminary data.</text>
</comment>
<reference evidence="7 8" key="1">
    <citation type="submission" date="2023-12" db="EMBL/GenBank/DDBJ databases">
        <title>Sinomonas terricola sp. nov, isolated from litchi orchard soil in Guangdong, PR China.</title>
        <authorList>
            <person name="Jiaxin W."/>
            <person name="Yang Z."/>
            <person name="Honghui Z."/>
        </authorList>
    </citation>
    <scope>NUCLEOTIDE SEQUENCE [LARGE SCALE GENOMIC DNA]</scope>
    <source>
        <strain evidence="7 8">JGH33</strain>
    </source>
</reference>
<dbReference type="PANTHER" id="PTHR30086:SF20">
    <property type="entry name" value="ARGININE EXPORTER PROTEIN ARGO-RELATED"/>
    <property type="match status" value="1"/>
</dbReference>
<evidence type="ECO:0000313" key="8">
    <source>
        <dbReference type="Proteomes" id="UP001304769"/>
    </source>
</evidence>
<evidence type="ECO:0000256" key="2">
    <source>
        <dbReference type="ARBA" id="ARBA00022475"/>
    </source>
</evidence>
<evidence type="ECO:0000256" key="3">
    <source>
        <dbReference type="ARBA" id="ARBA00022692"/>
    </source>
</evidence>
<evidence type="ECO:0000256" key="5">
    <source>
        <dbReference type="ARBA" id="ARBA00023136"/>
    </source>
</evidence>
<gene>
    <name evidence="7" type="ORF">SPF06_21905</name>
</gene>
<evidence type="ECO:0000313" key="7">
    <source>
        <dbReference type="EMBL" id="MEA5457379.1"/>
    </source>
</evidence>
<evidence type="ECO:0000256" key="1">
    <source>
        <dbReference type="ARBA" id="ARBA00004651"/>
    </source>
</evidence>
<name>A0ABU5TD14_9MICC</name>
<feature type="transmembrane region" description="Helical" evidence="6">
    <location>
        <begin position="180"/>
        <end position="199"/>
    </location>
</feature>
<dbReference type="Pfam" id="PF01810">
    <property type="entry name" value="LysE"/>
    <property type="match status" value="1"/>
</dbReference>
<keyword evidence="8" id="KW-1185">Reference proteome</keyword>
<evidence type="ECO:0000256" key="6">
    <source>
        <dbReference type="SAM" id="Phobius"/>
    </source>
</evidence>
<keyword evidence="4 6" id="KW-1133">Transmembrane helix</keyword>
<dbReference type="EMBL" id="JAYGGQ010000030">
    <property type="protein sequence ID" value="MEA5457379.1"/>
    <property type="molecule type" value="Genomic_DNA"/>
</dbReference>
<feature type="transmembrane region" description="Helical" evidence="6">
    <location>
        <begin position="38"/>
        <end position="61"/>
    </location>
</feature>
<feature type="transmembrane region" description="Helical" evidence="6">
    <location>
        <begin position="67"/>
        <end position="85"/>
    </location>
</feature>